<gene>
    <name evidence="1" type="ORF">NCTC11388_02758</name>
</gene>
<dbReference type="Proteomes" id="UP000254893">
    <property type="component" value="Unassembled WGS sequence"/>
</dbReference>
<organism evidence="1 2">
    <name type="scientific">Sphingobacterium spiritivorum</name>
    <name type="common">Flavobacterium spiritivorum</name>
    <dbReference type="NCBI Taxonomy" id="258"/>
    <lineage>
        <taxon>Bacteria</taxon>
        <taxon>Pseudomonadati</taxon>
        <taxon>Bacteroidota</taxon>
        <taxon>Sphingobacteriia</taxon>
        <taxon>Sphingobacteriales</taxon>
        <taxon>Sphingobacteriaceae</taxon>
        <taxon>Sphingobacterium</taxon>
    </lineage>
</organism>
<dbReference type="RefSeq" id="WP_181875956.1">
    <property type="nucleotide sequence ID" value="NZ_UGYW01000002.1"/>
</dbReference>
<sequence>MKKNMMMLLALTLITTVPMGFVVRSGKKYGGTASASGKVTYVTTYESTQGRKVGDIETINVAVDCMYDDNAEAKKALKTEIENTAIVKKITLTGAINYDVTTCNN</sequence>
<evidence type="ECO:0000313" key="1">
    <source>
        <dbReference type="EMBL" id="SUJ18331.1"/>
    </source>
</evidence>
<dbReference type="AlphaFoldDB" id="A0A380CDA9"/>
<name>A0A380CDA9_SPHSI</name>
<reference evidence="1 2" key="1">
    <citation type="submission" date="2018-06" db="EMBL/GenBank/DDBJ databases">
        <authorList>
            <consortium name="Pathogen Informatics"/>
            <person name="Doyle S."/>
        </authorList>
    </citation>
    <scope>NUCLEOTIDE SEQUENCE [LARGE SCALE GENOMIC DNA]</scope>
    <source>
        <strain evidence="1 2">NCTC11388</strain>
    </source>
</reference>
<dbReference type="EMBL" id="UGYW01000002">
    <property type="protein sequence ID" value="SUJ18331.1"/>
    <property type="molecule type" value="Genomic_DNA"/>
</dbReference>
<proteinExistence type="predicted"/>
<protein>
    <submittedName>
        <fullName evidence="1">Uncharacterized protein</fullName>
    </submittedName>
</protein>
<evidence type="ECO:0000313" key="2">
    <source>
        <dbReference type="Proteomes" id="UP000254893"/>
    </source>
</evidence>
<accession>A0A380CDA9</accession>